<evidence type="ECO:0000313" key="16">
    <source>
        <dbReference type="Proteomes" id="UP000095284"/>
    </source>
</evidence>
<feature type="compositionally biased region" description="Low complexity" evidence="12">
    <location>
        <begin position="13"/>
        <end position="30"/>
    </location>
</feature>
<evidence type="ECO:0000256" key="11">
    <source>
        <dbReference type="PROSITE-ProRule" id="PRU10141"/>
    </source>
</evidence>
<gene>
    <name evidence="14" type="ORF">BXYJ_LOCUS5786</name>
</gene>
<comment type="catalytic activity">
    <reaction evidence="8">
        <text>L-seryl-[protein] + ATP = O-phospho-L-seryl-[protein] + ADP + H(+)</text>
        <dbReference type="Rhea" id="RHEA:17989"/>
        <dbReference type="Rhea" id="RHEA-COMP:9863"/>
        <dbReference type="Rhea" id="RHEA-COMP:11604"/>
        <dbReference type="ChEBI" id="CHEBI:15378"/>
        <dbReference type="ChEBI" id="CHEBI:29999"/>
        <dbReference type="ChEBI" id="CHEBI:30616"/>
        <dbReference type="ChEBI" id="CHEBI:83421"/>
        <dbReference type="ChEBI" id="CHEBI:456216"/>
        <dbReference type="EC" id="2.7.12.1"/>
    </reaction>
</comment>
<dbReference type="EC" id="2.7.12.1" evidence="2"/>
<dbReference type="EMBL" id="CAJFDI010000003">
    <property type="protein sequence ID" value="CAD5219653.1"/>
    <property type="molecule type" value="Genomic_DNA"/>
</dbReference>
<protein>
    <recommendedName>
        <fullName evidence="2">dual-specificity kinase</fullName>
        <ecNumber evidence="2">2.7.12.1</ecNumber>
    </recommendedName>
</protein>
<dbReference type="GO" id="GO:0004712">
    <property type="term" value="F:protein serine/threonine/tyrosine kinase activity"/>
    <property type="evidence" value="ECO:0007669"/>
    <property type="project" value="UniProtKB-EC"/>
</dbReference>
<keyword evidence="7 11" id="KW-0067">ATP-binding</keyword>
<evidence type="ECO:0000256" key="8">
    <source>
        <dbReference type="ARBA" id="ARBA00049003"/>
    </source>
</evidence>
<keyword evidence="3" id="KW-0723">Serine/threonine-protein kinase</keyword>
<dbReference type="SMART" id="SM00220">
    <property type="entry name" value="S_TKc"/>
    <property type="match status" value="1"/>
</dbReference>
<evidence type="ECO:0000256" key="6">
    <source>
        <dbReference type="ARBA" id="ARBA00022777"/>
    </source>
</evidence>
<feature type="compositionally biased region" description="Low complexity" evidence="12">
    <location>
        <begin position="815"/>
        <end position="828"/>
    </location>
</feature>
<reference evidence="15" key="2">
    <citation type="submission" date="2020-08" db="EMBL/GenBank/DDBJ databases">
        <authorList>
            <person name="Kikuchi T."/>
        </authorList>
    </citation>
    <scope>NUCLEOTIDE SEQUENCE</scope>
    <source>
        <strain evidence="14">Ka4C1</strain>
    </source>
</reference>
<dbReference type="SUPFAM" id="SSF56112">
    <property type="entry name" value="Protein kinase-like (PK-like)"/>
    <property type="match status" value="1"/>
</dbReference>
<evidence type="ECO:0000313" key="15">
    <source>
        <dbReference type="EMBL" id="CAG9105112.1"/>
    </source>
</evidence>
<dbReference type="SMR" id="A0A1I7RV49"/>
<sequence length="909" mass="104052">MSQVLGQYDQWDQSQPPQTQSIQQTQYPQAQSGIYYESADGLVGLPAPATQQPVQPIFQQPYYPPQPAQTWGMDQSQYRQPGQFIPNQPAYDYQQPAQGYGNYMMSYPMNQNRAVQPPQGSYYNNFDHSQQPSTSQQFYQNPQQIQRKPSDVQKEEKPEDSKPRSSDDRPVVRLSVNLITTYKNINENYYNRKIRRRHEERRQEAIKKSQQLSKNQQLQQQQTLSTVHSMPQMSQYLQHDQNQPMVMQNQYQMHQGNLGMGNLNINQMQNPVPNMSQLLGMSNIRTAPPQNPQPHQVQMHPAGQIPLVPLTAGEIRSESQESKDDENYDYRITIGEVINYRYRVDKNIGKGSFGQVVKCYDMLEDDNVALKIIKNKKPFHDQARIEIRLLELLNSHHSEARSCVVKLKTSFTWRKHLCLVFELLSYNLYDLLRNTNFRGVSLNLTRKFGQQLAHTLCFLAQPDLNIIHCDLKPENVLLCNPKRSTIKIIDFGSSCQYDNRIYQYIQSRFYRSPEVLLGLSYGRQIDMWSLGCILVELHTGEPLFPGHSEYDQMMRIVEVMGIPPAHMLNVSPKTKRFFTLNEKGEYVPRRSRDAKTTYKLPATRRLHDVLGVDMGGPYGRRYGEPGHGAEDYEKFKELILRMLEYNPVKRLTAQEAVRHPFLYKGTADEGFGNMVRSQQHQQRYGSELGALSMSQQVPDSLHKPYGDQGDELANIHRRVEDDNVLPNYQVEQQQLPTNHLQPIAYFNTDLTQSGFGMGQQPAVNVARVVAPTYVHPQVTTDQTYFAMTTTDSQPQQAPIGTQPTHSQYQQPSTSAQAAPPNQNQPQNQTVTVVRPIARMTLNQANNNNAGQSNVSTVTKKLSTGSMKNSQNNNNQPQTSQSSQGFGDQNNQVGQSQENHEKVEQTAKVY</sequence>
<dbReference type="OrthoDB" id="9332038at2759"/>
<evidence type="ECO:0000256" key="10">
    <source>
        <dbReference type="ARBA" id="ARBA00051680"/>
    </source>
</evidence>
<evidence type="ECO:0000256" key="4">
    <source>
        <dbReference type="ARBA" id="ARBA00022679"/>
    </source>
</evidence>
<dbReference type="Proteomes" id="UP000659654">
    <property type="component" value="Unassembled WGS sequence"/>
</dbReference>
<dbReference type="WBParaSite" id="BXY_0461000.1">
    <property type="protein sequence ID" value="BXY_0461000.1"/>
    <property type="gene ID" value="BXY_0461000"/>
</dbReference>
<feature type="region of interest" description="Disordered" evidence="12">
    <location>
        <begin position="55"/>
        <end position="90"/>
    </location>
</feature>
<feature type="region of interest" description="Disordered" evidence="12">
    <location>
        <begin position="111"/>
        <end position="172"/>
    </location>
</feature>
<keyword evidence="5 11" id="KW-0547">Nucleotide-binding</keyword>
<organism evidence="16 18">
    <name type="scientific">Bursaphelenchus xylophilus</name>
    <name type="common">Pinewood nematode worm</name>
    <name type="synonym">Aphelenchoides xylophilus</name>
    <dbReference type="NCBI Taxonomy" id="6326"/>
    <lineage>
        <taxon>Eukaryota</taxon>
        <taxon>Metazoa</taxon>
        <taxon>Ecdysozoa</taxon>
        <taxon>Nematoda</taxon>
        <taxon>Chromadorea</taxon>
        <taxon>Rhabditida</taxon>
        <taxon>Tylenchina</taxon>
        <taxon>Tylenchomorpha</taxon>
        <taxon>Aphelenchoidea</taxon>
        <taxon>Aphelenchoididae</taxon>
        <taxon>Bursaphelenchus</taxon>
    </lineage>
</organism>
<feature type="domain" description="Protein kinase" evidence="13">
    <location>
        <begin position="342"/>
        <end position="662"/>
    </location>
</feature>
<feature type="binding site" evidence="11">
    <location>
        <position position="371"/>
    </location>
    <ligand>
        <name>ATP</name>
        <dbReference type="ChEBI" id="CHEBI:30616"/>
    </ligand>
</feature>
<feature type="compositionally biased region" description="Polar residues" evidence="12">
    <location>
        <begin position="884"/>
        <end position="896"/>
    </location>
</feature>
<dbReference type="PROSITE" id="PS00107">
    <property type="entry name" value="PROTEIN_KINASE_ATP"/>
    <property type="match status" value="1"/>
</dbReference>
<evidence type="ECO:0000313" key="14">
    <source>
        <dbReference type="EMBL" id="CAD5219653.1"/>
    </source>
</evidence>
<dbReference type="InterPro" id="IPR044131">
    <property type="entry name" value="PKc_DYR1A/1B"/>
</dbReference>
<evidence type="ECO:0000256" key="9">
    <source>
        <dbReference type="ARBA" id="ARBA00049308"/>
    </source>
</evidence>
<feature type="compositionally biased region" description="Polar residues" evidence="12">
    <location>
        <begin position="111"/>
        <end position="147"/>
    </location>
</feature>
<keyword evidence="6" id="KW-0418">Kinase</keyword>
<dbReference type="GO" id="GO:0005524">
    <property type="term" value="F:ATP binding"/>
    <property type="evidence" value="ECO:0007669"/>
    <property type="project" value="UniProtKB-UniRule"/>
</dbReference>
<comment type="catalytic activity">
    <reaction evidence="9">
        <text>L-threonyl-[protein] + ATP = O-phospho-L-threonyl-[protein] + ADP + H(+)</text>
        <dbReference type="Rhea" id="RHEA:46608"/>
        <dbReference type="Rhea" id="RHEA-COMP:11060"/>
        <dbReference type="Rhea" id="RHEA-COMP:11605"/>
        <dbReference type="ChEBI" id="CHEBI:15378"/>
        <dbReference type="ChEBI" id="CHEBI:30013"/>
        <dbReference type="ChEBI" id="CHEBI:30616"/>
        <dbReference type="ChEBI" id="CHEBI:61977"/>
        <dbReference type="ChEBI" id="CHEBI:456216"/>
        <dbReference type="EC" id="2.7.12.1"/>
    </reaction>
</comment>
<feature type="region of interest" description="Disordered" evidence="12">
    <location>
        <begin position="1"/>
        <end position="30"/>
    </location>
</feature>
<dbReference type="GO" id="GO:0004674">
    <property type="term" value="F:protein serine/threonine kinase activity"/>
    <property type="evidence" value="ECO:0007669"/>
    <property type="project" value="UniProtKB-KW"/>
</dbReference>
<feature type="compositionally biased region" description="Basic and acidic residues" evidence="12">
    <location>
        <begin position="897"/>
        <end position="909"/>
    </location>
</feature>
<dbReference type="CDD" id="cd14226">
    <property type="entry name" value="PKc_DYRK1"/>
    <property type="match status" value="1"/>
</dbReference>
<dbReference type="Proteomes" id="UP000582659">
    <property type="component" value="Unassembled WGS sequence"/>
</dbReference>
<evidence type="ECO:0000313" key="17">
    <source>
        <dbReference type="Proteomes" id="UP000659654"/>
    </source>
</evidence>
<evidence type="ECO:0000313" key="18">
    <source>
        <dbReference type="WBParaSite" id="BXY_0461000.1"/>
    </source>
</evidence>
<dbReference type="InterPro" id="IPR050494">
    <property type="entry name" value="Ser_Thr_dual-spec_kinase"/>
</dbReference>
<dbReference type="eggNOG" id="KOG0667">
    <property type="taxonomic scope" value="Eukaryota"/>
</dbReference>
<dbReference type="PROSITE" id="PS00108">
    <property type="entry name" value="PROTEIN_KINASE_ST"/>
    <property type="match status" value="1"/>
</dbReference>
<dbReference type="InterPro" id="IPR008271">
    <property type="entry name" value="Ser/Thr_kinase_AS"/>
</dbReference>
<evidence type="ECO:0000259" key="13">
    <source>
        <dbReference type="PROSITE" id="PS50011"/>
    </source>
</evidence>
<evidence type="ECO:0000256" key="5">
    <source>
        <dbReference type="ARBA" id="ARBA00022741"/>
    </source>
</evidence>
<evidence type="ECO:0000256" key="7">
    <source>
        <dbReference type="ARBA" id="ARBA00022840"/>
    </source>
</evidence>
<feature type="region of interest" description="Disordered" evidence="12">
    <location>
        <begin position="790"/>
        <end position="828"/>
    </location>
</feature>
<accession>A0A1I7RV49</accession>
<name>A0A1I7RV49_BURXY</name>
<dbReference type="Pfam" id="PF00069">
    <property type="entry name" value="Pkinase"/>
    <property type="match status" value="1"/>
</dbReference>
<evidence type="ECO:0000256" key="3">
    <source>
        <dbReference type="ARBA" id="ARBA00022527"/>
    </source>
</evidence>
<keyword evidence="17" id="KW-1185">Reference proteome</keyword>
<dbReference type="AlphaFoldDB" id="A0A1I7RV49"/>
<dbReference type="Gene3D" id="3.30.200.20">
    <property type="entry name" value="Phosphorylase Kinase, domain 1"/>
    <property type="match status" value="1"/>
</dbReference>
<dbReference type="PANTHER" id="PTHR24058:SF28">
    <property type="entry name" value="SERINE_THREONINE-PROTEIN KINASE MINIBRAIN"/>
    <property type="match status" value="1"/>
</dbReference>
<feature type="compositionally biased region" description="Low complexity" evidence="12">
    <location>
        <begin position="865"/>
        <end position="883"/>
    </location>
</feature>
<feature type="region of interest" description="Disordered" evidence="12">
    <location>
        <begin position="861"/>
        <end position="909"/>
    </location>
</feature>
<feature type="compositionally biased region" description="Low complexity" evidence="12">
    <location>
        <begin position="208"/>
        <end position="226"/>
    </location>
</feature>
<comment type="catalytic activity">
    <reaction evidence="10">
        <text>L-tyrosyl-[protein] + ATP = O-phospho-L-tyrosyl-[protein] + ADP + H(+)</text>
        <dbReference type="Rhea" id="RHEA:10596"/>
        <dbReference type="Rhea" id="RHEA-COMP:10136"/>
        <dbReference type="Rhea" id="RHEA-COMP:20101"/>
        <dbReference type="ChEBI" id="CHEBI:15378"/>
        <dbReference type="ChEBI" id="CHEBI:30616"/>
        <dbReference type="ChEBI" id="CHEBI:46858"/>
        <dbReference type="ChEBI" id="CHEBI:61978"/>
        <dbReference type="ChEBI" id="CHEBI:456216"/>
        <dbReference type="EC" id="2.7.12.1"/>
    </reaction>
</comment>
<dbReference type="PROSITE" id="PS50011">
    <property type="entry name" value="PROTEIN_KINASE_DOM"/>
    <property type="match status" value="1"/>
</dbReference>
<dbReference type="InterPro" id="IPR017441">
    <property type="entry name" value="Protein_kinase_ATP_BS"/>
</dbReference>
<comment type="similarity">
    <text evidence="1">Belongs to the protein kinase superfamily. CMGC Ser/Thr protein kinase family. MNB/DYRK subfamily.</text>
</comment>
<evidence type="ECO:0000256" key="12">
    <source>
        <dbReference type="SAM" id="MobiDB-lite"/>
    </source>
</evidence>
<dbReference type="EMBL" id="CAJFCV020000003">
    <property type="protein sequence ID" value="CAG9105112.1"/>
    <property type="molecule type" value="Genomic_DNA"/>
</dbReference>
<dbReference type="InterPro" id="IPR000719">
    <property type="entry name" value="Prot_kinase_dom"/>
</dbReference>
<dbReference type="Gene3D" id="1.10.510.10">
    <property type="entry name" value="Transferase(Phosphotransferase) domain 1"/>
    <property type="match status" value="1"/>
</dbReference>
<feature type="region of interest" description="Disordered" evidence="12">
    <location>
        <begin position="193"/>
        <end position="227"/>
    </location>
</feature>
<dbReference type="PANTHER" id="PTHR24058">
    <property type="entry name" value="DUAL SPECIFICITY PROTEIN KINASE"/>
    <property type="match status" value="1"/>
</dbReference>
<keyword evidence="4" id="KW-0808">Transferase</keyword>
<proteinExistence type="inferred from homology"/>
<dbReference type="Proteomes" id="UP000095284">
    <property type="component" value="Unplaced"/>
</dbReference>
<reference evidence="18" key="1">
    <citation type="submission" date="2016-11" db="UniProtKB">
        <authorList>
            <consortium name="WormBaseParasite"/>
        </authorList>
    </citation>
    <scope>IDENTIFICATION</scope>
</reference>
<evidence type="ECO:0000256" key="1">
    <source>
        <dbReference type="ARBA" id="ARBA00008867"/>
    </source>
</evidence>
<evidence type="ECO:0000256" key="2">
    <source>
        <dbReference type="ARBA" id="ARBA00013203"/>
    </source>
</evidence>
<feature type="compositionally biased region" description="Basic and acidic residues" evidence="12">
    <location>
        <begin position="148"/>
        <end position="171"/>
    </location>
</feature>
<feature type="compositionally biased region" description="Polar residues" evidence="12">
    <location>
        <begin position="790"/>
        <end position="814"/>
    </location>
</feature>
<dbReference type="InterPro" id="IPR011009">
    <property type="entry name" value="Kinase-like_dom_sf"/>
</dbReference>